<dbReference type="RefSeq" id="XP_066668559.1">
    <property type="nucleotide sequence ID" value="XM_066813217.1"/>
</dbReference>
<comment type="similarity">
    <text evidence="1 3">Belongs to the short-chain dehydrogenases/reductases (SDR) family.</text>
</comment>
<dbReference type="InterPro" id="IPR002347">
    <property type="entry name" value="SDR_fam"/>
</dbReference>
<dbReference type="Pfam" id="PF00106">
    <property type="entry name" value="adh_short"/>
    <property type="match status" value="1"/>
</dbReference>
<protein>
    <submittedName>
        <fullName evidence="4">NAD(P)-binding protein</fullName>
    </submittedName>
</protein>
<evidence type="ECO:0000313" key="4">
    <source>
        <dbReference type="EMBL" id="KAK8081084.1"/>
    </source>
</evidence>
<dbReference type="PANTHER" id="PTHR44169">
    <property type="entry name" value="NADPH-DEPENDENT 1-ACYLDIHYDROXYACETONE PHOSPHATE REDUCTASE"/>
    <property type="match status" value="1"/>
</dbReference>
<keyword evidence="2" id="KW-0560">Oxidoreductase</keyword>
<evidence type="ECO:0000313" key="5">
    <source>
        <dbReference type="Proteomes" id="UP001433268"/>
    </source>
</evidence>
<sequence>MASKTILVTGCSAGGLGATMALALARRSHRVFATARTVSKIPAELSSLPNVTVLALDTTSADSIASAAAAVGTVTGSAGLDVLVNNAGVGYTIPVLDVDVDTAQHVFDVNVFGVVRMVQGFADLMIRSKGRIVNMSTSGTVVNTPWIAAYTASKSALTSFSETMRLELEPFGVTVVTLMPGAISTHFHDNEPSFRMPEKSRYAAIKDLIAGWANGKLKPPGIAAEPFVESIIGDIVGPGQGGVFWRGPYAGTIKFLSGWSPQWCNDAILKSAGINLGFKELAQHLSGAERK</sequence>
<dbReference type="Proteomes" id="UP001433268">
    <property type="component" value="Unassembled WGS sequence"/>
</dbReference>
<proteinExistence type="inferred from homology"/>
<dbReference type="PRINTS" id="PR00080">
    <property type="entry name" value="SDRFAMILY"/>
</dbReference>
<dbReference type="InterPro" id="IPR036291">
    <property type="entry name" value="NAD(P)-bd_dom_sf"/>
</dbReference>
<dbReference type="EMBL" id="JAQQWN010000006">
    <property type="protein sequence ID" value="KAK8081084.1"/>
    <property type="molecule type" value="Genomic_DNA"/>
</dbReference>
<keyword evidence="5" id="KW-1185">Reference proteome</keyword>
<gene>
    <name evidence="4" type="ORF">PG997_008902</name>
</gene>
<evidence type="ECO:0000256" key="3">
    <source>
        <dbReference type="RuleBase" id="RU000363"/>
    </source>
</evidence>
<evidence type="ECO:0000256" key="1">
    <source>
        <dbReference type="ARBA" id="ARBA00006484"/>
    </source>
</evidence>
<dbReference type="PRINTS" id="PR00081">
    <property type="entry name" value="GDHRDH"/>
</dbReference>
<dbReference type="SUPFAM" id="SSF51735">
    <property type="entry name" value="NAD(P)-binding Rossmann-fold domains"/>
    <property type="match status" value="1"/>
</dbReference>
<name>A0ABR1WC40_9PEZI</name>
<reference evidence="4 5" key="1">
    <citation type="submission" date="2023-01" db="EMBL/GenBank/DDBJ databases">
        <title>Analysis of 21 Apiospora genomes using comparative genomics revels a genus with tremendous synthesis potential of carbohydrate active enzymes and secondary metabolites.</title>
        <authorList>
            <person name="Sorensen T."/>
        </authorList>
    </citation>
    <scope>NUCLEOTIDE SEQUENCE [LARGE SCALE GENOMIC DNA]</scope>
    <source>
        <strain evidence="4 5">CBS 114990</strain>
    </source>
</reference>
<organism evidence="4 5">
    <name type="scientific">Apiospora hydei</name>
    <dbReference type="NCBI Taxonomy" id="1337664"/>
    <lineage>
        <taxon>Eukaryota</taxon>
        <taxon>Fungi</taxon>
        <taxon>Dikarya</taxon>
        <taxon>Ascomycota</taxon>
        <taxon>Pezizomycotina</taxon>
        <taxon>Sordariomycetes</taxon>
        <taxon>Xylariomycetidae</taxon>
        <taxon>Amphisphaeriales</taxon>
        <taxon>Apiosporaceae</taxon>
        <taxon>Apiospora</taxon>
    </lineage>
</organism>
<accession>A0ABR1WC40</accession>
<dbReference type="GeneID" id="92046277"/>
<dbReference type="PANTHER" id="PTHR44169:SF6">
    <property type="entry name" value="NADPH-DEPENDENT 1-ACYLDIHYDROXYACETONE PHOSPHATE REDUCTASE"/>
    <property type="match status" value="1"/>
</dbReference>
<evidence type="ECO:0000256" key="2">
    <source>
        <dbReference type="ARBA" id="ARBA00023002"/>
    </source>
</evidence>
<comment type="caution">
    <text evidence="4">The sequence shown here is derived from an EMBL/GenBank/DDBJ whole genome shotgun (WGS) entry which is preliminary data.</text>
</comment>
<dbReference type="Gene3D" id="3.40.50.720">
    <property type="entry name" value="NAD(P)-binding Rossmann-like Domain"/>
    <property type="match status" value="1"/>
</dbReference>